<name>A0A6N0HRP6_9GAMM</name>
<organism evidence="1 2">
    <name type="scientific">Candidatus Reidiella endopervernicosa</name>
    <dbReference type="NCBI Taxonomy" id="2738883"/>
    <lineage>
        <taxon>Bacteria</taxon>
        <taxon>Pseudomonadati</taxon>
        <taxon>Pseudomonadota</taxon>
        <taxon>Gammaproteobacteria</taxon>
        <taxon>Candidatus Reidiella</taxon>
    </lineage>
</organism>
<protein>
    <submittedName>
        <fullName evidence="1">Hpt domain-containing protein</fullName>
    </submittedName>
</protein>
<dbReference type="Gene3D" id="1.20.120.160">
    <property type="entry name" value="HPT domain"/>
    <property type="match status" value="1"/>
</dbReference>
<dbReference type="EMBL" id="CP054491">
    <property type="protein sequence ID" value="QKQ24940.1"/>
    <property type="molecule type" value="Genomic_DNA"/>
</dbReference>
<dbReference type="Proteomes" id="UP000509658">
    <property type="component" value="Chromosome"/>
</dbReference>
<dbReference type="InterPro" id="IPR036641">
    <property type="entry name" value="HPT_dom_sf"/>
</dbReference>
<proteinExistence type="predicted"/>
<dbReference type="KEGG" id="rev:HUE57_00540"/>
<gene>
    <name evidence="1" type="ORF">HUE57_00540</name>
</gene>
<dbReference type="GO" id="GO:0000160">
    <property type="term" value="P:phosphorelay signal transduction system"/>
    <property type="evidence" value="ECO:0007669"/>
    <property type="project" value="InterPro"/>
</dbReference>
<evidence type="ECO:0000313" key="2">
    <source>
        <dbReference type="Proteomes" id="UP000509658"/>
    </source>
</evidence>
<dbReference type="RefSeq" id="WP_174672515.1">
    <property type="nucleotide sequence ID" value="NZ_CP054491.1"/>
</dbReference>
<dbReference type="AlphaFoldDB" id="A0A6N0HRP6"/>
<reference evidence="1 2" key="1">
    <citation type="submission" date="2020-05" db="EMBL/GenBank/DDBJ databases">
        <title>Horizontal transmission and recombination maintain forever young bacterial symbiont genomes.</title>
        <authorList>
            <person name="Russell S.L."/>
            <person name="Pepper-Tunick E."/>
            <person name="Svedberg J."/>
            <person name="Byrne A."/>
            <person name="Ruelas Castillo J."/>
            <person name="Vollmers C."/>
            <person name="Beinart R.A."/>
            <person name="Corbett-Detig R."/>
        </authorList>
    </citation>
    <scope>NUCLEOTIDE SEQUENCE [LARGE SCALE GENOMIC DNA]</scope>
    <source>
        <strain evidence="1">Santa_Monica_outfall</strain>
    </source>
</reference>
<evidence type="ECO:0000313" key="1">
    <source>
        <dbReference type="EMBL" id="QKQ24940.1"/>
    </source>
</evidence>
<accession>A0A6N0HRP6</accession>
<sequence>MPVKLDELRQCWSALCTDSWNEPLAERLLLMLHNLAGSGATYGFSDLSAYARGFERLLETVVKQRSVSTDVREQVDLILDSLKQSSISSDDDPF</sequence>
<dbReference type="SUPFAM" id="SSF47226">
    <property type="entry name" value="Histidine-containing phosphotransfer domain, HPT domain"/>
    <property type="match status" value="1"/>
</dbReference>
<keyword evidence="2" id="KW-1185">Reference proteome</keyword>